<proteinExistence type="predicted"/>
<comment type="caution">
    <text evidence="1">The sequence shown here is derived from an EMBL/GenBank/DDBJ whole genome shotgun (WGS) entry which is preliminary data.</text>
</comment>
<evidence type="ECO:0000313" key="2">
    <source>
        <dbReference type="Proteomes" id="UP000352698"/>
    </source>
</evidence>
<gene>
    <name evidence="1" type="ORF">NCTC12204_00401</name>
</gene>
<dbReference type="EMBL" id="CABEEP010000001">
    <property type="protein sequence ID" value="VTQ59494.1"/>
    <property type="molecule type" value="Genomic_DNA"/>
</dbReference>
<dbReference type="Proteomes" id="UP000352698">
    <property type="component" value="Unassembled WGS sequence"/>
</dbReference>
<reference evidence="1 2" key="1">
    <citation type="submission" date="2019-05" db="EMBL/GenBank/DDBJ databases">
        <authorList>
            <consortium name="Pathogen Informatics"/>
        </authorList>
    </citation>
    <scope>NUCLEOTIDE SEQUENCE [LARGE SCALE GENOMIC DNA]</scope>
    <source>
        <strain evidence="1 2">NCTC12204</strain>
    </source>
</reference>
<sequence>MDYRDILTELNYYYPITGSANLGTIKAAFATTEKEYIVFHIHENNIYSISNMKTGELWTNTKLKKLDDGTLSV</sequence>
<protein>
    <submittedName>
        <fullName evidence="1">Uncharacterized protein</fullName>
    </submittedName>
</protein>
<name>A0A7Z9DGZ5_ENTHR</name>
<evidence type="ECO:0000313" key="1">
    <source>
        <dbReference type="EMBL" id="VTQ59494.1"/>
    </source>
</evidence>
<dbReference type="AlphaFoldDB" id="A0A7Z9DGZ5"/>
<organism evidence="1 2">
    <name type="scientific">Enterococcus hirae</name>
    <dbReference type="NCBI Taxonomy" id="1354"/>
    <lineage>
        <taxon>Bacteria</taxon>
        <taxon>Bacillati</taxon>
        <taxon>Bacillota</taxon>
        <taxon>Bacilli</taxon>
        <taxon>Lactobacillales</taxon>
        <taxon>Enterococcaceae</taxon>
        <taxon>Enterococcus</taxon>
    </lineage>
</organism>
<dbReference type="RefSeq" id="WP_010738498.1">
    <property type="nucleotide sequence ID" value="NZ_CABEEP010000001.1"/>
</dbReference>
<accession>A0A7Z9DGZ5</accession>